<feature type="non-terminal residue" evidence="1">
    <location>
        <position position="1"/>
    </location>
</feature>
<gene>
    <name evidence="1" type="ORF">PISMIDRAFT_690384</name>
</gene>
<keyword evidence="2" id="KW-1185">Reference proteome</keyword>
<reference evidence="2" key="2">
    <citation type="submission" date="2015-01" db="EMBL/GenBank/DDBJ databases">
        <title>Evolutionary Origins and Diversification of the Mycorrhizal Mutualists.</title>
        <authorList>
            <consortium name="DOE Joint Genome Institute"/>
            <consortium name="Mycorrhizal Genomics Consortium"/>
            <person name="Kohler A."/>
            <person name="Kuo A."/>
            <person name="Nagy L.G."/>
            <person name="Floudas D."/>
            <person name="Copeland A."/>
            <person name="Barry K.W."/>
            <person name="Cichocki N."/>
            <person name="Veneault-Fourrey C."/>
            <person name="LaButti K."/>
            <person name="Lindquist E.A."/>
            <person name="Lipzen A."/>
            <person name="Lundell T."/>
            <person name="Morin E."/>
            <person name="Murat C."/>
            <person name="Riley R."/>
            <person name="Ohm R."/>
            <person name="Sun H."/>
            <person name="Tunlid A."/>
            <person name="Henrissat B."/>
            <person name="Grigoriev I.V."/>
            <person name="Hibbett D.S."/>
            <person name="Martin F."/>
        </authorList>
    </citation>
    <scope>NUCLEOTIDE SEQUENCE [LARGE SCALE GENOMIC DNA]</scope>
    <source>
        <strain evidence="2">441</strain>
    </source>
</reference>
<proteinExistence type="predicted"/>
<protein>
    <submittedName>
        <fullName evidence="1">Unplaced genomic scaffold scaffold_543, whole genome shotgun sequence</fullName>
    </submittedName>
</protein>
<evidence type="ECO:0000313" key="2">
    <source>
        <dbReference type="Proteomes" id="UP000054018"/>
    </source>
</evidence>
<dbReference type="OrthoDB" id="2602198at2759"/>
<reference evidence="1 2" key="1">
    <citation type="submission" date="2014-04" db="EMBL/GenBank/DDBJ databases">
        <authorList>
            <consortium name="DOE Joint Genome Institute"/>
            <person name="Kuo A."/>
            <person name="Kohler A."/>
            <person name="Costa M.D."/>
            <person name="Nagy L.G."/>
            <person name="Floudas D."/>
            <person name="Copeland A."/>
            <person name="Barry K.W."/>
            <person name="Cichocki N."/>
            <person name="Veneault-Fourrey C."/>
            <person name="LaButti K."/>
            <person name="Lindquist E.A."/>
            <person name="Lipzen A."/>
            <person name="Lundell T."/>
            <person name="Morin E."/>
            <person name="Murat C."/>
            <person name="Sun H."/>
            <person name="Tunlid A."/>
            <person name="Henrissat B."/>
            <person name="Grigoriev I.V."/>
            <person name="Hibbett D.S."/>
            <person name="Martin F."/>
            <person name="Nordberg H.P."/>
            <person name="Cantor M.N."/>
            <person name="Hua S.X."/>
        </authorList>
    </citation>
    <scope>NUCLEOTIDE SEQUENCE [LARGE SCALE GENOMIC DNA]</scope>
    <source>
        <strain evidence="1 2">441</strain>
    </source>
</reference>
<dbReference type="EMBL" id="KN834227">
    <property type="protein sequence ID" value="KIK11392.1"/>
    <property type="molecule type" value="Genomic_DNA"/>
</dbReference>
<dbReference type="HOGENOM" id="CLU_2948241_0_0_1"/>
<organism evidence="1 2">
    <name type="scientific">Pisolithus microcarpus 441</name>
    <dbReference type="NCBI Taxonomy" id="765257"/>
    <lineage>
        <taxon>Eukaryota</taxon>
        <taxon>Fungi</taxon>
        <taxon>Dikarya</taxon>
        <taxon>Basidiomycota</taxon>
        <taxon>Agaricomycotina</taxon>
        <taxon>Agaricomycetes</taxon>
        <taxon>Agaricomycetidae</taxon>
        <taxon>Boletales</taxon>
        <taxon>Sclerodermatineae</taxon>
        <taxon>Pisolithaceae</taxon>
        <taxon>Pisolithus</taxon>
    </lineage>
</organism>
<name>A0A0C9YM75_9AGAM</name>
<evidence type="ECO:0000313" key="1">
    <source>
        <dbReference type="EMBL" id="KIK11392.1"/>
    </source>
</evidence>
<dbReference type="AlphaFoldDB" id="A0A0C9YM75"/>
<dbReference type="Proteomes" id="UP000054018">
    <property type="component" value="Unassembled WGS sequence"/>
</dbReference>
<accession>A0A0C9YM75</accession>
<sequence length="60" mass="6855">HKRFTGTCNKEEFHLACGTIELRGAEALELMHALIGEMVVGHDDLERKWRPEGIGNHEDR</sequence>